<feature type="compositionally biased region" description="Basic and acidic residues" evidence="1">
    <location>
        <begin position="8"/>
        <end position="22"/>
    </location>
</feature>
<evidence type="ECO:0000256" key="1">
    <source>
        <dbReference type="SAM" id="MobiDB-lite"/>
    </source>
</evidence>
<feature type="region of interest" description="Disordered" evidence="1">
    <location>
        <begin position="146"/>
        <end position="168"/>
    </location>
</feature>
<feature type="compositionally biased region" description="Polar residues" evidence="1">
    <location>
        <begin position="146"/>
        <end position="156"/>
    </location>
</feature>
<feature type="compositionally biased region" description="Basic and acidic residues" evidence="1">
    <location>
        <begin position="157"/>
        <end position="168"/>
    </location>
</feature>
<evidence type="ECO:0000313" key="2">
    <source>
        <dbReference type="EMBL" id="GAW79559.1"/>
    </source>
</evidence>
<proteinExistence type="predicted"/>
<protein>
    <submittedName>
        <fullName evidence="2">Uncharacterized protein</fullName>
    </submittedName>
</protein>
<dbReference type="OMA" id="HFTICLN"/>
<dbReference type="AlphaFoldDB" id="A0A1Y1JAL7"/>
<accession>A0A1Y1JAL7</accession>
<dbReference type="RefSeq" id="XP_028542148.1">
    <property type="nucleotide sequence ID" value="XM_028686347.1"/>
</dbReference>
<sequence>MRLPTPVEKPKDLDTRSNDPERKKKKSRRADKMDDKTDDKRNNQKRDKQNAEVLNDKSRSNLSKCTTKKGNKTRFEEKYKKYYAANIDKSLLKSDINCVSYVYKNLNEQSTSKQVAKMALFRGGEEKVDAVFQMLELEKCQKKNEASGSTHTTGQCRNDRENISSHKNDDETIQSIIYSTFINTKLRQQQKYADASTIKPVKMKLTKTGKRGNNKTSSYVSNKPSYYYPQSSAVEPTPKSPKIDTYSKNLTATLTKKKVYTDECVQITETDEELKTLKNDGTFLYEKIISEKKNNKKVNHTQTSTHYEEEELNKFAKYITKQIINEAIIQITYEQNVKSMEEKKKVVLINHQQNIKTYNHLINYQENNLNIMLDQTEISRYLHIFNKINIFSKSRLIINTIVEKNIQQLKERNNEKSKKTQIEWDNQVIKHLLKNVIAFLATEKIVSYMTKELTENSFLNFCCFNKQHIDIMNANLSEHKISLYERRRMEAGHFNFVYSNDNVKINIPIRIKKHMNLENLLRIIKKHIKKKLSILSKDYDIDFLFIRDGANDIMSIRDLFSSNGNKFTICINKKEEKT</sequence>
<dbReference type="GeneID" id="39746270"/>
<comment type="caution">
    <text evidence="2">The sequence shown here is derived from an EMBL/GenBank/DDBJ whole genome shotgun (WGS) entry which is preliminary data.</text>
</comment>
<dbReference type="OrthoDB" id="378594at2759"/>
<keyword evidence="3" id="KW-1185">Reference proteome</keyword>
<dbReference type="Proteomes" id="UP000195521">
    <property type="component" value="Unassembled WGS sequence"/>
</dbReference>
<name>A0A1Y1JAL7_PLAGO</name>
<feature type="compositionally biased region" description="Basic and acidic residues" evidence="1">
    <location>
        <begin position="30"/>
        <end position="59"/>
    </location>
</feature>
<reference evidence="3" key="1">
    <citation type="submission" date="2017-04" db="EMBL/GenBank/DDBJ databases">
        <title>Plasmodium gonderi genome.</title>
        <authorList>
            <person name="Arisue N."/>
            <person name="Honma H."/>
            <person name="Kawai S."/>
            <person name="Tougan T."/>
            <person name="Tanabe K."/>
            <person name="Horii T."/>
        </authorList>
    </citation>
    <scope>NUCLEOTIDE SEQUENCE [LARGE SCALE GENOMIC DNA]</scope>
    <source>
        <strain evidence="3">ATCC 30045</strain>
    </source>
</reference>
<evidence type="ECO:0000313" key="3">
    <source>
        <dbReference type="Proteomes" id="UP000195521"/>
    </source>
</evidence>
<feature type="region of interest" description="Disordered" evidence="1">
    <location>
        <begin position="1"/>
        <end position="70"/>
    </location>
</feature>
<dbReference type="EMBL" id="BDQF01000004">
    <property type="protein sequence ID" value="GAW79559.1"/>
    <property type="molecule type" value="Genomic_DNA"/>
</dbReference>
<organism evidence="2 3">
    <name type="scientific">Plasmodium gonderi</name>
    <dbReference type="NCBI Taxonomy" id="77519"/>
    <lineage>
        <taxon>Eukaryota</taxon>
        <taxon>Sar</taxon>
        <taxon>Alveolata</taxon>
        <taxon>Apicomplexa</taxon>
        <taxon>Aconoidasida</taxon>
        <taxon>Haemosporida</taxon>
        <taxon>Plasmodiidae</taxon>
        <taxon>Plasmodium</taxon>
        <taxon>Plasmodium (Plasmodium)</taxon>
    </lineage>
</organism>
<gene>
    <name evidence="2" type="ORF">PGO_041590</name>
</gene>